<sequence>MVTFLVTFSDRFNIATKANFGLKRAYLSVFDRIWELGSSFV</sequence>
<name>A0A1H8DN84_9SPHI</name>
<dbReference type="Proteomes" id="UP000198942">
    <property type="component" value="Unassembled WGS sequence"/>
</dbReference>
<organism evidence="1 2">
    <name type="scientific">Mucilaginibacter gossypiicola</name>
    <dbReference type="NCBI Taxonomy" id="551995"/>
    <lineage>
        <taxon>Bacteria</taxon>
        <taxon>Pseudomonadati</taxon>
        <taxon>Bacteroidota</taxon>
        <taxon>Sphingobacteriia</taxon>
        <taxon>Sphingobacteriales</taxon>
        <taxon>Sphingobacteriaceae</taxon>
        <taxon>Mucilaginibacter</taxon>
    </lineage>
</organism>
<evidence type="ECO:0000313" key="1">
    <source>
        <dbReference type="EMBL" id="SEN08752.1"/>
    </source>
</evidence>
<evidence type="ECO:0000313" key="2">
    <source>
        <dbReference type="Proteomes" id="UP000198942"/>
    </source>
</evidence>
<reference evidence="2" key="1">
    <citation type="submission" date="2016-10" db="EMBL/GenBank/DDBJ databases">
        <authorList>
            <person name="Varghese N."/>
            <person name="Submissions S."/>
        </authorList>
    </citation>
    <scope>NUCLEOTIDE SEQUENCE [LARGE SCALE GENOMIC DNA]</scope>
    <source>
        <strain evidence="2">Gh-48</strain>
    </source>
</reference>
<keyword evidence="2" id="KW-1185">Reference proteome</keyword>
<accession>A0A1H8DN84</accession>
<dbReference type="AlphaFoldDB" id="A0A1H8DN84"/>
<gene>
    <name evidence="1" type="ORF">SAMN05192574_102415</name>
</gene>
<protein>
    <submittedName>
        <fullName evidence="1">Uncharacterized protein</fullName>
    </submittedName>
</protein>
<proteinExistence type="predicted"/>
<dbReference type="EMBL" id="FOCL01000002">
    <property type="protein sequence ID" value="SEN08752.1"/>
    <property type="molecule type" value="Genomic_DNA"/>
</dbReference>